<dbReference type="RefSeq" id="WP_125050817.1">
    <property type="nucleotide sequence ID" value="NZ_BHZD01000001.1"/>
</dbReference>
<organism evidence="3 4">
    <name type="scientific">Streptomyces paromomycinus</name>
    <name type="common">Streptomyces rimosus subsp. paromomycinus</name>
    <dbReference type="NCBI Taxonomy" id="92743"/>
    <lineage>
        <taxon>Bacteria</taxon>
        <taxon>Bacillati</taxon>
        <taxon>Actinomycetota</taxon>
        <taxon>Actinomycetes</taxon>
        <taxon>Kitasatosporales</taxon>
        <taxon>Streptomycetaceae</taxon>
        <taxon>Streptomyces</taxon>
    </lineage>
</organism>
<proteinExistence type="predicted"/>
<gene>
    <name evidence="3" type="ORF">GKJPGBOP_00156</name>
</gene>
<dbReference type="EMBL" id="BHZD01000001">
    <property type="protein sequence ID" value="GCD40507.1"/>
    <property type="molecule type" value="Genomic_DNA"/>
</dbReference>
<comment type="caution">
    <text evidence="3">The sequence shown here is derived from an EMBL/GenBank/DDBJ whole genome shotgun (WGS) entry which is preliminary data.</text>
</comment>
<keyword evidence="2" id="KW-1133">Transmembrane helix</keyword>
<name>A0A401VTU2_STREY</name>
<evidence type="ECO:0000313" key="4">
    <source>
        <dbReference type="Proteomes" id="UP000286746"/>
    </source>
</evidence>
<feature type="transmembrane region" description="Helical" evidence="2">
    <location>
        <begin position="24"/>
        <end position="48"/>
    </location>
</feature>
<evidence type="ECO:0000256" key="2">
    <source>
        <dbReference type="SAM" id="Phobius"/>
    </source>
</evidence>
<sequence>MTKPVGTSHRRGRTSLLVQFVAQWVYLPLWAAASLALGVLVVLASAGLNPPKGWFNPLRGLLSWSRLKAEWSRDPEVWRAYADDRLRGRLRKAENNQALYAGHPSEGKQREVSVVLPVRFFRGVGAAHAVGVAQSLGWSAEVLPSDRGQWHPGAVRAFRGWGPGAAEGKTERGMPSCRGAAPQVTKGT</sequence>
<keyword evidence="4" id="KW-1185">Reference proteome</keyword>
<keyword evidence="2" id="KW-0472">Membrane</keyword>
<evidence type="ECO:0000256" key="1">
    <source>
        <dbReference type="SAM" id="MobiDB-lite"/>
    </source>
</evidence>
<reference evidence="3 4" key="1">
    <citation type="submission" date="2018-11" db="EMBL/GenBank/DDBJ databases">
        <title>Whole genome sequence of Streptomyces paromomycinus NBRC 15454(T).</title>
        <authorList>
            <person name="Komaki H."/>
            <person name="Tamura T."/>
        </authorList>
    </citation>
    <scope>NUCLEOTIDE SEQUENCE [LARGE SCALE GENOMIC DNA]</scope>
    <source>
        <strain evidence="3 4">NBRC 15454</strain>
    </source>
</reference>
<dbReference type="AlphaFoldDB" id="A0A401VTU2"/>
<keyword evidence="2" id="KW-0812">Transmembrane</keyword>
<protein>
    <submittedName>
        <fullName evidence="3">Uncharacterized protein</fullName>
    </submittedName>
</protein>
<evidence type="ECO:0000313" key="3">
    <source>
        <dbReference type="EMBL" id="GCD40507.1"/>
    </source>
</evidence>
<feature type="region of interest" description="Disordered" evidence="1">
    <location>
        <begin position="165"/>
        <end position="188"/>
    </location>
</feature>
<accession>A0A401VTU2</accession>
<dbReference type="Proteomes" id="UP000286746">
    <property type="component" value="Unassembled WGS sequence"/>
</dbReference>